<keyword evidence="3" id="KW-0808">Transferase</keyword>
<dbReference type="GO" id="GO:0032259">
    <property type="term" value="P:methylation"/>
    <property type="evidence" value="ECO:0007669"/>
    <property type="project" value="UniProtKB-KW"/>
</dbReference>
<organism evidence="5 6">
    <name type="scientific">Triparma laevis f. longispina</name>
    <dbReference type="NCBI Taxonomy" id="1714387"/>
    <lineage>
        <taxon>Eukaryota</taxon>
        <taxon>Sar</taxon>
        <taxon>Stramenopiles</taxon>
        <taxon>Ochrophyta</taxon>
        <taxon>Bolidophyceae</taxon>
        <taxon>Parmales</taxon>
        <taxon>Triparmaceae</taxon>
        <taxon>Triparma</taxon>
    </lineage>
</organism>
<accession>A0A9W7AR89</accession>
<protein>
    <recommendedName>
        <fullName evidence="4">Methyltransferase type 11 domain-containing protein</fullName>
    </recommendedName>
</protein>
<dbReference type="Gene3D" id="3.40.50.150">
    <property type="entry name" value="Vaccinia Virus protein VP39"/>
    <property type="match status" value="1"/>
</dbReference>
<evidence type="ECO:0000259" key="4">
    <source>
        <dbReference type="Pfam" id="PF08241"/>
    </source>
</evidence>
<dbReference type="CDD" id="cd02440">
    <property type="entry name" value="AdoMet_MTases"/>
    <property type="match status" value="1"/>
</dbReference>
<dbReference type="GO" id="GO:0008757">
    <property type="term" value="F:S-adenosylmethionine-dependent methyltransferase activity"/>
    <property type="evidence" value="ECO:0007669"/>
    <property type="project" value="InterPro"/>
</dbReference>
<evidence type="ECO:0000313" key="5">
    <source>
        <dbReference type="EMBL" id="GMH73643.1"/>
    </source>
</evidence>
<evidence type="ECO:0000256" key="3">
    <source>
        <dbReference type="ARBA" id="ARBA00022679"/>
    </source>
</evidence>
<dbReference type="PANTHER" id="PTHR12176">
    <property type="entry name" value="SAM-DEPENDENT METHYLTRANSFERASE SUPERFAMILY PROTEIN"/>
    <property type="match status" value="1"/>
</dbReference>
<dbReference type="FunFam" id="3.40.50.150:FF:000217">
    <property type="entry name" value="Methyltransferase protein 13"/>
    <property type="match status" value="1"/>
</dbReference>
<feature type="domain" description="Methyltransferase type 11" evidence="4">
    <location>
        <begin position="53"/>
        <end position="154"/>
    </location>
</feature>
<dbReference type="AlphaFoldDB" id="A0A9W7AR89"/>
<name>A0A9W7AR89_9STRA</name>
<dbReference type="InterPro" id="IPR013216">
    <property type="entry name" value="Methyltransf_11"/>
</dbReference>
<dbReference type="SUPFAM" id="SSF53335">
    <property type="entry name" value="S-adenosyl-L-methionine-dependent methyltransferases"/>
    <property type="match status" value="1"/>
</dbReference>
<dbReference type="OrthoDB" id="411785at2759"/>
<dbReference type="Pfam" id="PF08241">
    <property type="entry name" value="Methyltransf_11"/>
    <property type="match status" value="1"/>
</dbReference>
<sequence length="217" mass="24564">MSSSSNPDGSQYGRLAYWDQRYTDDKEPFEWYTNYNSIRSNCHSHFRPNGKILNVGCGNSLVSEDMHFDGFNDIVNVDLSGVVIQQMIDKTQALNGLTWQVMDARYMEFDDESFDAILDKGMIDTLLSGDNSIESAQKFSSHVARILKPGGIYMCLSSGIPNERLPMLNNQDYSWDVECVPIAKPVISEVEVKFNLEEDTSCYWLYICKTGGDDEEG</sequence>
<evidence type="ECO:0000256" key="2">
    <source>
        <dbReference type="ARBA" id="ARBA00022603"/>
    </source>
</evidence>
<dbReference type="PANTHER" id="PTHR12176:SF79">
    <property type="entry name" value="METHYLTRANSFERASE TYPE 11 DOMAIN-CONTAINING PROTEIN"/>
    <property type="match status" value="1"/>
</dbReference>
<evidence type="ECO:0000256" key="1">
    <source>
        <dbReference type="ARBA" id="ARBA00008361"/>
    </source>
</evidence>
<dbReference type="InterPro" id="IPR051419">
    <property type="entry name" value="Lys/N-term_MeTrsfase_sf"/>
</dbReference>
<proteinExistence type="inferred from homology"/>
<reference evidence="6" key="1">
    <citation type="journal article" date="2023" name="Commun. Biol.">
        <title>Genome analysis of Parmales, the sister group of diatoms, reveals the evolutionary specialization of diatoms from phago-mixotrophs to photoautotrophs.</title>
        <authorList>
            <person name="Ban H."/>
            <person name="Sato S."/>
            <person name="Yoshikawa S."/>
            <person name="Yamada K."/>
            <person name="Nakamura Y."/>
            <person name="Ichinomiya M."/>
            <person name="Sato N."/>
            <person name="Blanc-Mathieu R."/>
            <person name="Endo H."/>
            <person name="Kuwata A."/>
            <person name="Ogata H."/>
        </authorList>
    </citation>
    <scope>NUCLEOTIDE SEQUENCE [LARGE SCALE GENOMIC DNA]</scope>
    <source>
        <strain evidence="6">NIES 3700</strain>
    </source>
</reference>
<dbReference type="EMBL" id="BRXW01000678">
    <property type="protein sequence ID" value="GMH73643.1"/>
    <property type="molecule type" value="Genomic_DNA"/>
</dbReference>
<keyword evidence="6" id="KW-1185">Reference proteome</keyword>
<keyword evidence="2" id="KW-0489">Methyltransferase</keyword>
<dbReference type="Proteomes" id="UP001165122">
    <property type="component" value="Unassembled WGS sequence"/>
</dbReference>
<comment type="caution">
    <text evidence="5">The sequence shown here is derived from an EMBL/GenBank/DDBJ whole genome shotgun (WGS) entry which is preliminary data.</text>
</comment>
<evidence type="ECO:0000313" key="6">
    <source>
        <dbReference type="Proteomes" id="UP001165122"/>
    </source>
</evidence>
<gene>
    <name evidence="5" type="ORF">TrLO_g5735</name>
</gene>
<dbReference type="InterPro" id="IPR029063">
    <property type="entry name" value="SAM-dependent_MTases_sf"/>
</dbReference>
<comment type="similarity">
    <text evidence="1">Belongs to the methyltransferase superfamily.</text>
</comment>